<dbReference type="InterPro" id="IPR016181">
    <property type="entry name" value="Acyl_CoA_acyltransferase"/>
</dbReference>
<name>A0ABQ3VSK6_9CHLR</name>
<dbReference type="Pfam" id="PF18015">
    <property type="entry name" value="Acetyltransf_19"/>
    <property type="match status" value="1"/>
</dbReference>
<dbReference type="InterPro" id="IPR000182">
    <property type="entry name" value="GNAT_dom"/>
</dbReference>
<evidence type="ECO:0000259" key="1">
    <source>
        <dbReference type="PROSITE" id="PS51186"/>
    </source>
</evidence>
<dbReference type="EMBL" id="BNJJ01000026">
    <property type="protein sequence ID" value="GHO88701.1"/>
    <property type="molecule type" value="Genomic_DNA"/>
</dbReference>
<evidence type="ECO:0000313" key="2">
    <source>
        <dbReference type="EMBL" id="GHO88701.1"/>
    </source>
</evidence>
<comment type="caution">
    <text evidence="2">The sequence shown here is derived from an EMBL/GenBank/DDBJ whole genome shotgun (WGS) entry which is preliminary data.</text>
</comment>
<reference evidence="2 3" key="1">
    <citation type="journal article" date="2021" name="Int. J. Syst. Evol. Microbiol.">
        <title>Reticulibacter mediterranei gen. nov., sp. nov., within the new family Reticulibacteraceae fam. nov., and Ktedonospora formicarum gen. nov., sp. nov., Ktedonobacter robiniae sp. nov., Dictyobacter formicarum sp. nov. and Dictyobacter arantiisoli sp. nov., belonging to the class Ktedonobacteria.</title>
        <authorList>
            <person name="Yabe S."/>
            <person name="Zheng Y."/>
            <person name="Wang C.M."/>
            <person name="Sakai Y."/>
            <person name="Abe K."/>
            <person name="Yokota A."/>
            <person name="Donadio S."/>
            <person name="Cavaletti L."/>
            <person name="Monciardini P."/>
        </authorList>
    </citation>
    <scope>NUCLEOTIDE SEQUENCE [LARGE SCALE GENOMIC DNA]</scope>
    <source>
        <strain evidence="2 3">SOSP1-9</strain>
    </source>
</reference>
<protein>
    <recommendedName>
        <fullName evidence="1">N-acetyltransferase domain-containing protein</fullName>
    </recommendedName>
</protein>
<dbReference type="Proteomes" id="UP000635565">
    <property type="component" value="Unassembled WGS sequence"/>
</dbReference>
<dbReference type="InterPro" id="IPR040579">
    <property type="entry name" value="Acetyltransf_19"/>
</dbReference>
<gene>
    <name evidence="2" type="ORF">KSZ_67070</name>
</gene>
<evidence type="ECO:0000313" key="3">
    <source>
        <dbReference type="Proteomes" id="UP000635565"/>
    </source>
</evidence>
<proteinExistence type="predicted"/>
<accession>A0ABQ3VSK6</accession>
<organism evidence="2 3">
    <name type="scientific">Dictyobacter formicarum</name>
    <dbReference type="NCBI Taxonomy" id="2778368"/>
    <lineage>
        <taxon>Bacteria</taxon>
        <taxon>Bacillati</taxon>
        <taxon>Chloroflexota</taxon>
        <taxon>Ktedonobacteria</taxon>
        <taxon>Ktedonobacterales</taxon>
        <taxon>Dictyobacteraceae</taxon>
        <taxon>Dictyobacter</taxon>
    </lineage>
</organism>
<sequence length="265" mass="30191">MLTCMQLEHPGTIQKLRDDYLRTLVAPMDGMWEGAIIAQATFWQIQDQDQPAGYFCLDADKSLLRVHLLDRYQARAQEIFRWLISTHNIQHAIASTIEPLYFSLCLDLQTSITLHSYLFRDHEPVAPPSNINRYQFRKAVQSELDDLVLFYKANTAGGGEWIEAFLDKRLKREELFILFDQQTLIATGECISSPKQPPYADLGMVVAQAYRGRGLGSAMLIQLKQHCYAAGWKPICSCEVSNQASKKAIEKAGFISEQRIVNIQF</sequence>
<dbReference type="Pfam" id="PF00583">
    <property type="entry name" value="Acetyltransf_1"/>
    <property type="match status" value="1"/>
</dbReference>
<dbReference type="RefSeq" id="WP_201366253.1">
    <property type="nucleotide sequence ID" value="NZ_BNJJ01000026.1"/>
</dbReference>
<dbReference type="PROSITE" id="PS51186">
    <property type="entry name" value="GNAT"/>
    <property type="match status" value="1"/>
</dbReference>
<dbReference type="Gene3D" id="3.40.630.80">
    <property type="match status" value="1"/>
</dbReference>
<dbReference type="Gene3D" id="3.40.630.30">
    <property type="match status" value="1"/>
</dbReference>
<dbReference type="SUPFAM" id="SSF55729">
    <property type="entry name" value="Acyl-CoA N-acyltransferases (Nat)"/>
    <property type="match status" value="1"/>
</dbReference>
<feature type="domain" description="N-acetyltransferase" evidence="1">
    <location>
        <begin position="134"/>
        <end position="265"/>
    </location>
</feature>
<dbReference type="CDD" id="cd04301">
    <property type="entry name" value="NAT_SF"/>
    <property type="match status" value="1"/>
</dbReference>
<keyword evidence="3" id="KW-1185">Reference proteome</keyword>